<protein>
    <recommendedName>
        <fullName evidence="1">Clr5 domain-containing protein</fullName>
    </recommendedName>
</protein>
<proteinExistence type="predicted"/>
<dbReference type="InterPro" id="IPR025676">
    <property type="entry name" value="Clr5_dom"/>
</dbReference>
<accession>A0A9P8XQM2</accession>
<sequence>MQAAGRQGWAVQRVRSALLPNGLFLECLERDHGFKTGIRSLKTRLQRWGFNKSLSRDNMKILIARKDERKRQGKETTFTLHGCKIQRERLATFEKRYAKDWPRASFQCS</sequence>
<dbReference type="Proteomes" id="UP000756346">
    <property type="component" value="Unassembled WGS sequence"/>
</dbReference>
<evidence type="ECO:0000313" key="3">
    <source>
        <dbReference type="Proteomes" id="UP000756346"/>
    </source>
</evidence>
<reference evidence="2" key="1">
    <citation type="journal article" date="2021" name="Nat. Commun.">
        <title>Genetic determinants of endophytism in the Arabidopsis root mycobiome.</title>
        <authorList>
            <person name="Mesny F."/>
            <person name="Miyauchi S."/>
            <person name="Thiergart T."/>
            <person name="Pickel B."/>
            <person name="Atanasova L."/>
            <person name="Karlsson M."/>
            <person name="Huettel B."/>
            <person name="Barry K.W."/>
            <person name="Haridas S."/>
            <person name="Chen C."/>
            <person name="Bauer D."/>
            <person name="Andreopoulos W."/>
            <person name="Pangilinan J."/>
            <person name="LaButti K."/>
            <person name="Riley R."/>
            <person name="Lipzen A."/>
            <person name="Clum A."/>
            <person name="Drula E."/>
            <person name="Henrissat B."/>
            <person name="Kohler A."/>
            <person name="Grigoriev I.V."/>
            <person name="Martin F.M."/>
            <person name="Hacquard S."/>
        </authorList>
    </citation>
    <scope>NUCLEOTIDE SEQUENCE</scope>
    <source>
        <strain evidence="2">MPI-CAGE-CH-0230</strain>
    </source>
</reference>
<dbReference type="OrthoDB" id="4589408at2759"/>
<dbReference type="EMBL" id="JAGTJQ010000015">
    <property type="protein sequence ID" value="KAH7012158.1"/>
    <property type="molecule type" value="Genomic_DNA"/>
</dbReference>
<dbReference type="AlphaFoldDB" id="A0A9P8XQM2"/>
<evidence type="ECO:0000259" key="1">
    <source>
        <dbReference type="Pfam" id="PF14420"/>
    </source>
</evidence>
<name>A0A9P8XQM2_9PEZI</name>
<dbReference type="RefSeq" id="XP_046004534.1">
    <property type="nucleotide sequence ID" value="XM_046159856.1"/>
</dbReference>
<dbReference type="GeneID" id="70189402"/>
<organism evidence="2 3">
    <name type="scientific">Microdochium trichocladiopsis</name>
    <dbReference type="NCBI Taxonomy" id="1682393"/>
    <lineage>
        <taxon>Eukaryota</taxon>
        <taxon>Fungi</taxon>
        <taxon>Dikarya</taxon>
        <taxon>Ascomycota</taxon>
        <taxon>Pezizomycotina</taxon>
        <taxon>Sordariomycetes</taxon>
        <taxon>Xylariomycetidae</taxon>
        <taxon>Xylariales</taxon>
        <taxon>Microdochiaceae</taxon>
        <taxon>Microdochium</taxon>
    </lineage>
</organism>
<gene>
    <name evidence="2" type="ORF">B0I36DRAFT_369965</name>
</gene>
<dbReference type="Pfam" id="PF14420">
    <property type="entry name" value="Clr5"/>
    <property type="match status" value="1"/>
</dbReference>
<comment type="caution">
    <text evidence="2">The sequence shown here is derived from an EMBL/GenBank/DDBJ whole genome shotgun (WGS) entry which is preliminary data.</text>
</comment>
<feature type="domain" description="Clr5" evidence="1">
    <location>
        <begin position="26"/>
        <end position="52"/>
    </location>
</feature>
<keyword evidence="3" id="KW-1185">Reference proteome</keyword>
<evidence type="ECO:0000313" key="2">
    <source>
        <dbReference type="EMBL" id="KAH7012158.1"/>
    </source>
</evidence>